<dbReference type="EMBL" id="JACGWN010000016">
    <property type="protein sequence ID" value="KAL0394358.1"/>
    <property type="molecule type" value="Genomic_DNA"/>
</dbReference>
<reference evidence="1" key="2">
    <citation type="journal article" date="2024" name="Plant">
        <title>Genomic evolution and insights into agronomic trait innovations of Sesamum species.</title>
        <authorList>
            <person name="Miao H."/>
            <person name="Wang L."/>
            <person name="Qu L."/>
            <person name="Liu H."/>
            <person name="Sun Y."/>
            <person name="Le M."/>
            <person name="Wang Q."/>
            <person name="Wei S."/>
            <person name="Zheng Y."/>
            <person name="Lin W."/>
            <person name="Duan Y."/>
            <person name="Cao H."/>
            <person name="Xiong S."/>
            <person name="Wang X."/>
            <person name="Wei L."/>
            <person name="Li C."/>
            <person name="Ma Q."/>
            <person name="Ju M."/>
            <person name="Zhao R."/>
            <person name="Li G."/>
            <person name="Mu C."/>
            <person name="Tian Q."/>
            <person name="Mei H."/>
            <person name="Zhang T."/>
            <person name="Gao T."/>
            <person name="Zhang H."/>
        </authorList>
    </citation>
    <scope>NUCLEOTIDE SEQUENCE</scope>
    <source>
        <strain evidence="1">KEN1</strain>
    </source>
</reference>
<dbReference type="AlphaFoldDB" id="A0AAW2SPK5"/>
<dbReference type="PANTHER" id="PTHR33116:SF86">
    <property type="entry name" value="REVERSE TRANSCRIPTASE DOMAIN-CONTAINING PROTEIN"/>
    <property type="match status" value="1"/>
</dbReference>
<evidence type="ECO:0000313" key="1">
    <source>
        <dbReference type="EMBL" id="KAL0394358.1"/>
    </source>
</evidence>
<evidence type="ECO:0008006" key="2">
    <source>
        <dbReference type="Google" id="ProtNLM"/>
    </source>
</evidence>
<reference evidence="1" key="1">
    <citation type="submission" date="2020-06" db="EMBL/GenBank/DDBJ databases">
        <authorList>
            <person name="Li T."/>
            <person name="Hu X."/>
            <person name="Zhang T."/>
            <person name="Song X."/>
            <person name="Zhang H."/>
            <person name="Dai N."/>
            <person name="Sheng W."/>
            <person name="Hou X."/>
            <person name="Wei L."/>
        </authorList>
    </citation>
    <scope>NUCLEOTIDE SEQUENCE</scope>
    <source>
        <strain evidence="1">KEN1</strain>
        <tissue evidence="1">Leaf</tissue>
    </source>
</reference>
<proteinExistence type="predicted"/>
<comment type="caution">
    <text evidence="1">The sequence shown here is derived from an EMBL/GenBank/DDBJ whole genome shotgun (WGS) entry which is preliminary data.</text>
</comment>
<sequence length="242" mass="27294">MSKAYDRVEWAFLRGTLLRGVFLSNTGCRATGPIDGGCGGTTSSKEQVGEVRQILQAYARASGQEIYFQKSTMVISGGVPMAVKHLLGAMLRVSMVPRHDKYLGFSAVGGRLREALFKNIRGRMWNRIRGWNTKMLSQAGKGVLVNAVLQSLPTYAMFCFQLPSGFLRSLEYLIADFWWHNRGEKRVHWVAWRQLCRSMSTGGLGFRELREFNWAVLAKQGWRILTRPTSSFETAELGPAHR</sequence>
<organism evidence="1">
    <name type="scientific">Sesamum latifolium</name>
    <dbReference type="NCBI Taxonomy" id="2727402"/>
    <lineage>
        <taxon>Eukaryota</taxon>
        <taxon>Viridiplantae</taxon>
        <taxon>Streptophyta</taxon>
        <taxon>Embryophyta</taxon>
        <taxon>Tracheophyta</taxon>
        <taxon>Spermatophyta</taxon>
        <taxon>Magnoliopsida</taxon>
        <taxon>eudicotyledons</taxon>
        <taxon>Gunneridae</taxon>
        <taxon>Pentapetalae</taxon>
        <taxon>asterids</taxon>
        <taxon>lamiids</taxon>
        <taxon>Lamiales</taxon>
        <taxon>Pedaliaceae</taxon>
        <taxon>Sesamum</taxon>
    </lineage>
</organism>
<protein>
    <recommendedName>
        <fullName evidence="2">Reverse transcriptase</fullName>
    </recommendedName>
</protein>
<gene>
    <name evidence="1" type="ORF">Slati_4402000</name>
</gene>
<dbReference type="PANTHER" id="PTHR33116">
    <property type="entry name" value="REVERSE TRANSCRIPTASE ZINC-BINDING DOMAIN-CONTAINING PROTEIN-RELATED-RELATED"/>
    <property type="match status" value="1"/>
</dbReference>
<name>A0AAW2SPK5_9LAMI</name>
<accession>A0AAW2SPK5</accession>